<evidence type="ECO:0000256" key="2">
    <source>
        <dbReference type="ARBA" id="ARBA00023242"/>
    </source>
</evidence>
<dbReference type="InterPro" id="IPR052761">
    <property type="entry name" value="Fungal_Detox/Toxin_TFs"/>
</dbReference>
<dbReference type="AlphaFoldDB" id="A0AB34KSX4"/>
<dbReference type="PROSITE" id="PS00463">
    <property type="entry name" value="ZN2_CY6_FUNGAL_1"/>
    <property type="match status" value="1"/>
</dbReference>
<dbReference type="InterPro" id="IPR001138">
    <property type="entry name" value="Zn2Cys6_DnaBD"/>
</dbReference>
<dbReference type="GO" id="GO:0008270">
    <property type="term" value="F:zinc ion binding"/>
    <property type="evidence" value="ECO:0007669"/>
    <property type="project" value="InterPro"/>
</dbReference>
<dbReference type="GeneID" id="96005655"/>
<dbReference type="InterPro" id="IPR007219">
    <property type="entry name" value="XnlR_reg_dom"/>
</dbReference>
<feature type="compositionally biased region" description="Polar residues" evidence="3">
    <location>
        <begin position="97"/>
        <end position="111"/>
    </location>
</feature>
<dbReference type="Pfam" id="PF04082">
    <property type="entry name" value="Fungal_trans"/>
    <property type="match status" value="1"/>
</dbReference>
<dbReference type="RefSeq" id="XP_069230017.1">
    <property type="nucleotide sequence ID" value="XM_069372817.1"/>
</dbReference>
<feature type="region of interest" description="Disordered" evidence="3">
    <location>
        <begin position="472"/>
        <end position="496"/>
    </location>
</feature>
<dbReference type="CDD" id="cd12148">
    <property type="entry name" value="fungal_TF_MHR"/>
    <property type="match status" value="1"/>
</dbReference>
<evidence type="ECO:0000313" key="5">
    <source>
        <dbReference type="EMBL" id="KAL1586912.1"/>
    </source>
</evidence>
<dbReference type="GO" id="GO:0000981">
    <property type="term" value="F:DNA-binding transcription factor activity, RNA polymerase II-specific"/>
    <property type="evidence" value="ECO:0007669"/>
    <property type="project" value="InterPro"/>
</dbReference>
<feature type="region of interest" description="Disordered" evidence="3">
    <location>
        <begin position="696"/>
        <end position="784"/>
    </location>
</feature>
<dbReference type="CDD" id="cd00067">
    <property type="entry name" value="GAL4"/>
    <property type="match status" value="1"/>
</dbReference>
<evidence type="ECO:0000256" key="3">
    <source>
        <dbReference type="SAM" id="MobiDB-lite"/>
    </source>
</evidence>
<dbReference type="Proteomes" id="UP000803884">
    <property type="component" value="Unassembled WGS sequence"/>
</dbReference>
<dbReference type="GO" id="GO:0006351">
    <property type="term" value="P:DNA-templated transcription"/>
    <property type="evidence" value="ECO:0007669"/>
    <property type="project" value="InterPro"/>
</dbReference>
<sequence>MDPMDCNLSDSSSSPPADTIHVHSQNSKRTASDAGLKSNGMRPPKSVKRRASKACQCCRSRKVRCNVVEHGAPCTNCRLDEVECIVSESKRKKKWTTNETSPAAKNNNNTIKPAANVPMSAHPPYEPLRRSSEHVPHSLYQGLKKDVLANSTPRHSISTPSVLYNLQRLQQQRNGSISETLPVLNNLMSPTATPPPMLPAYIKPLPDRFGNDEITYLQNKGALTIPHIELRNELIRSYAEVIHPYMPLLDLHDFVATVDCNDGTKQISLLLFQSIMFAGVASVDMRYLENAGYTTRRDARRDFFNKTRLLYDFDLEADRIPLIQSLLMMTYWYETPDDQKDSHHWMGIAVSLAQTIGLHRNPAKSAHMEPSKQKLWKRIWWSTFMRDRLIALGMRRPTRIKAGDFDVPMLTVEDFEIKTLSEEASCIPQDCNLLRDVEKQRQLAVLCVEKAKLCVCISSVLSVQYSVLQSTQGASGSEESTRTTMTLQPKKTDSGTTEVQACDKALQEWKDNLPEEAHYVVPMWNDVESGDGYMVLNRSLLHMIYYSTLSALHRPQVLPSSGMSPRDAKAEVIDVSRKAVRLAASEITSIANTLYNLDLVRLLPTTGITVLLPAVIIHLLDIKAPGEATRRTSLQGFCQCMQTMARLRDIYAAADYSTAFLEAAIRKAEITLPQKSNEVKDTRNIITSTQGLLDAGRRMKLTNPLPPSAARGHLTPPPEDRLAIPNPAGAPAPADPNALPLTDDDIARRLNSYLASTPPDSDHHGSGASDHQFPLSADLDPLSSTGPTFADSMALDAAADEDAKFGPGNLFSDGAIMIGAGDVEPDFDSMVNLDALGVGFGGGDESAYGAMQGESSGFALDWMQGMGGDGGLGADGTVALENVMI</sequence>
<comment type="caution">
    <text evidence="5">The sequence shown here is derived from an EMBL/GenBank/DDBJ whole genome shotgun (WGS) entry which is preliminary data.</text>
</comment>
<name>A0AB34KSX4_9PEZI</name>
<feature type="region of interest" description="Disordered" evidence="3">
    <location>
        <begin position="95"/>
        <end position="117"/>
    </location>
</feature>
<protein>
    <recommendedName>
        <fullName evidence="4">Zn(2)-C6 fungal-type domain-containing protein</fullName>
    </recommendedName>
</protein>
<dbReference type="SMART" id="SM00906">
    <property type="entry name" value="Fungal_trans"/>
    <property type="match status" value="1"/>
</dbReference>
<evidence type="ECO:0000313" key="6">
    <source>
        <dbReference type="Proteomes" id="UP000803884"/>
    </source>
</evidence>
<evidence type="ECO:0000256" key="1">
    <source>
        <dbReference type="ARBA" id="ARBA00022723"/>
    </source>
</evidence>
<proteinExistence type="predicted"/>
<keyword evidence="6" id="KW-1185">Reference proteome</keyword>
<dbReference type="PROSITE" id="PS50048">
    <property type="entry name" value="ZN2_CY6_FUNGAL_2"/>
    <property type="match status" value="1"/>
</dbReference>
<dbReference type="SUPFAM" id="SSF57701">
    <property type="entry name" value="Zn2/Cys6 DNA-binding domain"/>
    <property type="match status" value="1"/>
</dbReference>
<dbReference type="PANTHER" id="PTHR47425:SF2">
    <property type="entry name" value="FARB-RELATED"/>
    <property type="match status" value="1"/>
</dbReference>
<dbReference type="PANTHER" id="PTHR47425">
    <property type="entry name" value="FARB-RELATED"/>
    <property type="match status" value="1"/>
</dbReference>
<dbReference type="GO" id="GO:0003677">
    <property type="term" value="F:DNA binding"/>
    <property type="evidence" value="ECO:0007669"/>
    <property type="project" value="InterPro"/>
</dbReference>
<keyword evidence="1" id="KW-0479">Metal-binding</keyword>
<dbReference type="Gene3D" id="4.10.240.10">
    <property type="entry name" value="Zn(2)-C6 fungal-type DNA-binding domain"/>
    <property type="match status" value="1"/>
</dbReference>
<accession>A0AB34KSX4</accession>
<gene>
    <name evidence="5" type="ORF">WHR41_04211</name>
</gene>
<dbReference type="SMART" id="SM00066">
    <property type="entry name" value="GAL4"/>
    <property type="match status" value="1"/>
</dbReference>
<keyword evidence="2" id="KW-0539">Nucleus</keyword>
<feature type="region of interest" description="Disordered" evidence="3">
    <location>
        <begin position="1"/>
        <end position="47"/>
    </location>
</feature>
<feature type="compositionally biased region" description="Polar residues" evidence="3">
    <location>
        <begin position="8"/>
        <end position="29"/>
    </location>
</feature>
<dbReference type="InterPro" id="IPR036864">
    <property type="entry name" value="Zn2-C6_fun-type_DNA-bd_sf"/>
</dbReference>
<dbReference type="Pfam" id="PF00172">
    <property type="entry name" value="Zn_clus"/>
    <property type="match status" value="1"/>
</dbReference>
<dbReference type="EMBL" id="JAAQHG020000012">
    <property type="protein sequence ID" value="KAL1586912.1"/>
    <property type="molecule type" value="Genomic_DNA"/>
</dbReference>
<reference evidence="5 6" key="1">
    <citation type="journal article" date="2020" name="Microbiol. Resour. Announc.">
        <title>Draft Genome Sequence of a Cladosporium Species Isolated from the Mesophotic Ascidian Didemnum maculosum.</title>
        <authorList>
            <person name="Gioti A."/>
            <person name="Siaperas R."/>
            <person name="Nikolaivits E."/>
            <person name="Le Goff G."/>
            <person name="Ouazzani J."/>
            <person name="Kotoulas G."/>
            <person name="Topakas E."/>
        </authorList>
    </citation>
    <scope>NUCLEOTIDE SEQUENCE [LARGE SCALE GENOMIC DNA]</scope>
    <source>
        <strain evidence="5 6">TM138-S3</strain>
    </source>
</reference>
<organism evidence="5 6">
    <name type="scientific">Cladosporium halotolerans</name>
    <dbReference type="NCBI Taxonomy" id="1052096"/>
    <lineage>
        <taxon>Eukaryota</taxon>
        <taxon>Fungi</taxon>
        <taxon>Dikarya</taxon>
        <taxon>Ascomycota</taxon>
        <taxon>Pezizomycotina</taxon>
        <taxon>Dothideomycetes</taxon>
        <taxon>Dothideomycetidae</taxon>
        <taxon>Cladosporiales</taxon>
        <taxon>Cladosporiaceae</taxon>
        <taxon>Cladosporium</taxon>
    </lineage>
</organism>
<feature type="domain" description="Zn(2)-C6 fungal-type" evidence="4">
    <location>
        <begin position="54"/>
        <end position="86"/>
    </location>
</feature>
<evidence type="ECO:0000259" key="4">
    <source>
        <dbReference type="PROSITE" id="PS50048"/>
    </source>
</evidence>